<comment type="subcellular location">
    <subcellularLocation>
        <location evidence="1">Membrane</location>
        <topology evidence="1">Multi-pass membrane protein</topology>
    </subcellularLocation>
</comment>
<dbReference type="Gene3D" id="1.10.4160.10">
    <property type="entry name" value="Hydantoin permease"/>
    <property type="match status" value="1"/>
</dbReference>
<keyword evidence="5 9" id="KW-1133">Transmembrane helix</keyword>
<gene>
    <name evidence="10" type="ORF">AAE3_LOCUS795</name>
</gene>
<dbReference type="PANTHER" id="PTHR31806:SF5">
    <property type="entry name" value="PURINE-CYTOSINE PERMEASE FCY21"/>
    <property type="match status" value="1"/>
</dbReference>
<feature type="transmembrane region" description="Helical" evidence="9">
    <location>
        <begin position="130"/>
        <end position="154"/>
    </location>
</feature>
<feature type="transmembrane region" description="Helical" evidence="9">
    <location>
        <begin position="424"/>
        <end position="445"/>
    </location>
</feature>
<dbReference type="PIRSF" id="PIRSF002744">
    <property type="entry name" value="Pur-cyt_permease"/>
    <property type="match status" value="1"/>
</dbReference>
<proteinExistence type="inferred from homology"/>
<feature type="transmembrane region" description="Helical" evidence="9">
    <location>
        <begin position="235"/>
        <end position="254"/>
    </location>
</feature>
<evidence type="ECO:0000256" key="8">
    <source>
        <dbReference type="SAM" id="MobiDB-lite"/>
    </source>
</evidence>
<dbReference type="Proteomes" id="UP000467700">
    <property type="component" value="Unassembled WGS sequence"/>
</dbReference>
<dbReference type="InterPro" id="IPR026030">
    <property type="entry name" value="Pur-cyt_permease_Fcy2/21/22"/>
</dbReference>
<evidence type="ECO:0000256" key="3">
    <source>
        <dbReference type="ARBA" id="ARBA00022448"/>
    </source>
</evidence>
<feature type="transmembrane region" description="Helical" evidence="9">
    <location>
        <begin position="466"/>
        <end position="487"/>
    </location>
</feature>
<feature type="transmembrane region" description="Helical" evidence="9">
    <location>
        <begin position="166"/>
        <end position="188"/>
    </location>
</feature>
<name>A0A8S0WBI4_CYCAE</name>
<organism evidence="10 11">
    <name type="scientific">Cyclocybe aegerita</name>
    <name type="common">Black poplar mushroom</name>
    <name type="synonym">Agrocybe aegerita</name>
    <dbReference type="NCBI Taxonomy" id="1973307"/>
    <lineage>
        <taxon>Eukaryota</taxon>
        <taxon>Fungi</taxon>
        <taxon>Dikarya</taxon>
        <taxon>Basidiomycota</taxon>
        <taxon>Agaricomycotina</taxon>
        <taxon>Agaricomycetes</taxon>
        <taxon>Agaricomycetidae</taxon>
        <taxon>Agaricales</taxon>
        <taxon>Agaricineae</taxon>
        <taxon>Bolbitiaceae</taxon>
        <taxon>Cyclocybe</taxon>
    </lineage>
</organism>
<feature type="compositionally biased region" description="Basic and acidic residues" evidence="8">
    <location>
        <begin position="14"/>
        <end position="38"/>
    </location>
</feature>
<feature type="transmembrane region" description="Helical" evidence="9">
    <location>
        <begin position="307"/>
        <end position="330"/>
    </location>
</feature>
<feature type="transmembrane region" description="Helical" evidence="9">
    <location>
        <begin position="266"/>
        <end position="287"/>
    </location>
</feature>
<keyword evidence="3 7" id="KW-0813">Transport</keyword>
<evidence type="ECO:0008006" key="12">
    <source>
        <dbReference type="Google" id="ProtNLM"/>
    </source>
</evidence>
<keyword evidence="6 7" id="KW-0472">Membrane</keyword>
<keyword evidence="4 9" id="KW-0812">Transmembrane</keyword>
<accession>A0A8S0WBI4</accession>
<reference evidence="10 11" key="1">
    <citation type="submission" date="2020-01" db="EMBL/GenBank/DDBJ databases">
        <authorList>
            <person name="Gupta K D."/>
        </authorList>
    </citation>
    <scope>NUCLEOTIDE SEQUENCE [LARGE SCALE GENOMIC DNA]</scope>
</reference>
<dbReference type="OrthoDB" id="2116389at2759"/>
<comment type="caution">
    <text evidence="10">The sequence shown here is derived from an EMBL/GenBank/DDBJ whole genome shotgun (WGS) entry which is preliminary data.</text>
</comment>
<evidence type="ECO:0000256" key="7">
    <source>
        <dbReference type="PIRNR" id="PIRNR002744"/>
    </source>
</evidence>
<evidence type="ECO:0000313" key="10">
    <source>
        <dbReference type="EMBL" id="CAA7257310.1"/>
    </source>
</evidence>
<dbReference type="PANTHER" id="PTHR31806">
    <property type="entry name" value="PURINE-CYTOSINE PERMEASE FCY2-RELATED"/>
    <property type="match status" value="1"/>
</dbReference>
<evidence type="ECO:0000256" key="6">
    <source>
        <dbReference type="ARBA" id="ARBA00023136"/>
    </source>
</evidence>
<feature type="compositionally biased region" description="Polar residues" evidence="8">
    <location>
        <begin position="1"/>
        <end position="13"/>
    </location>
</feature>
<keyword evidence="11" id="KW-1185">Reference proteome</keyword>
<feature type="transmembrane region" description="Helical" evidence="9">
    <location>
        <begin position="99"/>
        <end position="124"/>
    </location>
</feature>
<evidence type="ECO:0000256" key="4">
    <source>
        <dbReference type="ARBA" id="ARBA00022692"/>
    </source>
</evidence>
<feature type="transmembrane region" description="Helical" evidence="9">
    <location>
        <begin position="507"/>
        <end position="523"/>
    </location>
</feature>
<evidence type="ECO:0000256" key="5">
    <source>
        <dbReference type="ARBA" id="ARBA00022989"/>
    </source>
</evidence>
<feature type="region of interest" description="Disordered" evidence="8">
    <location>
        <begin position="1"/>
        <end position="56"/>
    </location>
</feature>
<comment type="similarity">
    <text evidence="2 7">Belongs to the purine-cytosine permease (2.A.39) family.</text>
</comment>
<evidence type="ECO:0000256" key="1">
    <source>
        <dbReference type="ARBA" id="ARBA00004141"/>
    </source>
</evidence>
<evidence type="ECO:0000256" key="9">
    <source>
        <dbReference type="SAM" id="Phobius"/>
    </source>
</evidence>
<dbReference type="AlphaFoldDB" id="A0A8S0WBI4"/>
<dbReference type="Pfam" id="PF02133">
    <property type="entry name" value="Transp_cyt_pur"/>
    <property type="match status" value="1"/>
</dbReference>
<feature type="transmembrane region" description="Helical" evidence="9">
    <location>
        <begin position="400"/>
        <end position="418"/>
    </location>
</feature>
<dbReference type="InterPro" id="IPR001248">
    <property type="entry name" value="Pur-cyt_permease"/>
</dbReference>
<dbReference type="GO" id="GO:0022857">
    <property type="term" value="F:transmembrane transporter activity"/>
    <property type="evidence" value="ECO:0007669"/>
    <property type="project" value="InterPro"/>
</dbReference>
<feature type="transmembrane region" description="Helical" evidence="9">
    <location>
        <begin position="208"/>
        <end position="228"/>
    </location>
</feature>
<sequence>MSGGSTPSHNVSNSEEKHSRLENGADYKPDTSRSRDGAKSPSGSVDKDVEIGPTDNDEEQQLGIFRKLTRLLLRWGIEVHGITPTTASQRTDKRLYQMFFIWFAANFNILGFGTGSAGPAFFGLGLWHSLLILALVDVAACTVPAYFAVFGPKLGTRGMVQCRFSWGLYGAAIPSLLNIFSSQGFLILNSIIGGQALAAVSSKLDATLGIVIIGVASLVITFFGYKFLHIFESYAWIPNAIAFPILLGLGGKHLNPLTFPAVDPPTAASVLSFTSFVASSVISWCTFTPDYGVYHDHTAPTWKTFSFVYSGFLTASISWHMIGAAFAAAAPGVVSWQEGFDGGNDIGGLFAAVLAPAGGFGKFLLVLIALSTSCACAPTMYTFGMSFMAVAPFFARIPRYVFAVVSAAILIPLAIIGAKTFYTTLVNVLSIIGYWSTAFAAIILTEHFLVRKKWSAYNVSEAWDKAHLLPPGVAAILAFIGAFGIIVPSMSQSFYTGPIAKTGTGDIGVFTGGSVAVGLYAVLRTVEKRIVGR</sequence>
<protein>
    <recommendedName>
        <fullName evidence="12">Purine-cytosine permease</fullName>
    </recommendedName>
</protein>
<dbReference type="GO" id="GO:0005886">
    <property type="term" value="C:plasma membrane"/>
    <property type="evidence" value="ECO:0007669"/>
    <property type="project" value="TreeGrafter"/>
</dbReference>
<evidence type="ECO:0000313" key="11">
    <source>
        <dbReference type="Proteomes" id="UP000467700"/>
    </source>
</evidence>
<dbReference type="EMBL" id="CACVBS010000001">
    <property type="protein sequence ID" value="CAA7257310.1"/>
    <property type="molecule type" value="Genomic_DNA"/>
</dbReference>
<evidence type="ECO:0000256" key="2">
    <source>
        <dbReference type="ARBA" id="ARBA00008974"/>
    </source>
</evidence>